<dbReference type="AlphaFoldDB" id="A0A165GI57"/>
<dbReference type="InParanoid" id="A0A165GI57"/>
<evidence type="ECO:0000256" key="2">
    <source>
        <dbReference type="SAM" id="Phobius"/>
    </source>
</evidence>
<feature type="transmembrane region" description="Helical" evidence="2">
    <location>
        <begin position="48"/>
        <end position="66"/>
    </location>
</feature>
<feature type="transmembrane region" description="Helical" evidence="2">
    <location>
        <begin position="195"/>
        <end position="213"/>
    </location>
</feature>
<dbReference type="PANTHER" id="PTHR40465:SF1">
    <property type="entry name" value="DUF6534 DOMAIN-CONTAINING PROTEIN"/>
    <property type="match status" value="1"/>
</dbReference>
<feature type="compositionally biased region" description="Basic and acidic residues" evidence="1">
    <location>
        <begin position="284"/>
        <end position="295"/>
    </location>
</feature>
<feature type="transmembrane region" description="Helical" evidence="2">
    <location>
        <begin position="14"/>
        <end position="36"/>
    </location>
</feature>
<reference evidence="4 5" key="1">
    <citation type="journal article" date="2016" name="Mol. Biol. Evol.">
        <title>Comparative Genomics of Early-Diverging Mushroom-Forming Fungi Provides Insights into the Origins of Lignocellulose Decay Capabilities.</title>
        <authorList>
            <person name="Nagy L.G."/>
            <person name="Riley R."/>
            <person name="Tritt A."/>
            <person name="Adam C."/>
            <person name="Daum C."/>
            <person name="Floudas D."/>
            <person name="Sun H."/>
            <person name="Yadav J.S."/>
            <person name="Pangilinan J."/>
            <person name="Larsson K.H."/>
            <person name="Matsuura K."/>
            <person name="Barry K."/>
            <person name="Labutti K."/>
            <person name="Kuo R."/>
            <person name="Ohm R.A."/>
            <person name="Bhattacharya S.S."/>
            <person name="Shirouzu T."/>
            <person name="Yoshinaga Y."/>
            <person name="Martin F.M."/>
            <person name="Grigoriev I.V."/>
            <person name="Hibbett D.S."/>
        </authorList>
    </citation>
    <scope>NUCLEOTIDE SEQUENCE [LARGE SCALE GENOMIC DNA]</scope>
    <source>
        <strain evidence="4 5">HHB12029</strain>
    </source>
</reference>
<name>A0A165GI57_EXIGL</name>
<keyword evidence="2" id="KW-0812">Transmembrane</keyword>
<dbReference type="OrthoDB" id="2885401at2759"/>
<evidence type="ECO:0000313" key="4">
    <source>
        <dbReference type="EMBL" id="KZV90555.1"/>
    </source>
</evidence>
<dbReference type="Pfam" id="PF20152">
    <property type="entry name" value="DUF6534"/>
    <property type="match status" value="1"/>
</dbReference>
<keyword evidence="5" id="KW-1185">Reference proteome</keyword>
<evidence type="ECO:0000313" key="5">
    <source>
        <dbReference type="Proteomes" id="UP000077266"/>
    </source>
</evidence>
<evidence type="ECO:0000256" key="1">
    <source>
        <dbReference type="SAM" id="MobiDB-lite"/>
    </source>
</evidence>
<accession>A0A165GI57</accession>
<organism evidence="4 5">
    <name type="scientific">Exidia glandulosa HHB12029</name>
    <dbReference type="NCBI Taxonomy" id="1314781"/>
    <lineage>
        <taxon>Eukaryota</taxon>
        <taxon>Fungi</taxon>
        <taxon>Dikarya</taxon>
        <taxon>Basidiomycota</taxon>
        <taxon>Agaricomycotina</taxon>
        <taxon>Agaricomycetes</taxon>
        <taxon>Auriculariales</taxon>
        <taxon>Exidiaceae</taxon>
        <taxon>Exidia</taxon>
    </lineage>
</organism>
<protein>
    <recommendedName>
        <fullName evidence="3">DUF6534 domain-containing protein</fullName>
    </recommendedName>
</protein>
<feature type="domain" description="DUF6534" evidence="3">
    <location>
        <begin position="156"/>
        <end position="242"/>
    </location>
</feature>
<feature type="transmembrane region" description="Helical" evidence="2">
    <location>
        <begin position="129"/>
        <end position="149"/>
    </location>
</feature>
<keyword evidence="2" id="KW-1133">Transmembrane helix</keyword>
<feature type="compositionally biased region" description="Polar residues" evidence="1">
    <location>
        <begin position="265"/>
        <end position="281"/>
    </location>
</feature>
<proteinExistence type="predicted"/>
<dbReference type="Proteomes" id="UP000077266">
    <property type="component" value="Unassembled WGS sequence"/>
</dbReference>
<dbReference type="InterPro" id="IPR045339">
    <property type="entry name" value="DUF6534"/>
</dbReference>
<dbReference type="STRING" id="1314781.A0A165GI57"/>
<feature type="region of interest" description="Disordered" evidence="1">
    <location>
        <begin position="265"/>
        <end position="320"/>
    </location>
</feature>
<dbReference type="EMBL" id="KV426046">
    <property type="protein sequence ID" value="KZV90555.1"/>
    <property type="molecule type" value="Genomic_DNA"/>
</dbReference>
<keyword evidence="2" id="KW-0472">Membrane</keyword>
<evidence type="ECO:0000259" key="3">
    <source>
        <dbReference type="Pfam" id="PF20152"/>
    </source>
</evidence>
<sequence length="320" mass="35165">MSANPPGSVIEATWGPYVTGIMMQQLLMGVFVVQVYDYARLFERDPGYIKGLVAALAIATTLQATMDYVSLYRCAVRFFAHKCPFQGNFDMFDLQDWSLWWEIAVTAMIGSIAQVFFLIRCWAATKSKIVVAIGGAAIVTSLVSGIVSTVRFQQITAVIDVSIALVLVISLLRMKTPFRKTEAIITKMIRVTMETSSVTAAIAVINLILYLALPGLAYHLLPQLIMGKLYAISVMVTLGSRKELREIAEEADHASYITSIQTGPVKSTGSGIKVTKTTTVGDPNARDIELGDRKNVPLHPSASPSEEDVNSTYDDRKRRF</sequence>
<feature type="transmembrane region" description="Helical" evidence="2">
    <location>
        <begin position="155"/>
        <end position="174"/>
    </location>
</feature>
<dbReference type="PANTHER" id="PTHR40465">
    <property type="entry name" value="CHROMOSOME 1, WHOLE GENOME SHOTGUN SEQUENCE"/>
    <property type="match status" value="1"/>
</dbReference>
<gene>
    <name evidence="4" type="ORF">EXIGLDRAFT_694575</name>
</gene>
<feature type="transmembrane region" description="Helical" evidence="2">
    <location>
        <begin position="99"/>
        <end position="122"/>
    </location>
</feature>